<dbReference type="Pfam" id="PF07866">
    <property type="entry name" value="DUF1653"/>
    <property type="match status" value="1"/>
</dbReference>
<dbReference type="Proteomes" id="UP001470288">
    <property type="component" value="Unassembled WGS sequence"/>
</dbReference>
<evidence type="ECO:0000313" key="4">
    <source>
        <dbReference type="Proteomes" id="UP001470288"/>
    </source>
</evidence>
<evidence type="ECO:0000313" key="3">
    <source>
        <dbReference type="EMBL" id="MEQ2578050.1"/>
    </source>
</evidence>
<dbReference type="InterPro" id="IPR023387">
    <property type="entry name" value="DUF1653-like_dom"/>
</dbReference>
<dbReference type="RefSeq" id="WP_349143905.1">
    <property type="nucleotide sequence ID" value="NZ_JBBMFC010000005.1"/>
</dbReference>
<organism evidence="3 4">
    <name type="scientific">Hominiventricola aquisgranensis</name>
    <dbReference type="NCBI Taxonomy" id="3133164"/>
    <lineage>
        <taxon>Bacteria</taxon>
        <taxon>Bacillati</taxon>
        <taxon>Bacillota</taxon>
        <taxon>Clostridia</taxon>
        <taxon>Lachnospirales</taxon>
        <taxon>Lachnospiraceae</taxon>
        <taxon>Hominiventricola</taxon>
    </lineage>
</organism>
<feature type="region of interest" description="Disordered" evidence="1">
    <location>
        <begin position="95"/>
        <end position="124"/>
    </location>
</feature>
<evidence type="ECO:0000259" key="2">
    <source>
        <dbReference type="Pfam" id="PF07866"/>
    </source>
</evidence>
<comment type="caution">
    <text evidence="3">The sequence shown here is derived from an EMBL/GenBank/DDBJ whole genome shotgun (WGS) entry which is preliminary data.</text>
</comment>
<feature type="compositionally biased region" description="Basic and acidic residues" evidence="1">
    <location>
        <begin position="108"/>
        <end position="124"/>
    </location>
</feature>
<name>A0ABV1I0W8_9FIRM</name>
<accession>A0ABV1I0W8</accession>
<reference evidence="3 4" key="1">
    <citation type="submission" date="2024-03" db="EMBL/GenBank/DDBJ databases">
        <title>Human intestinal bacterial collection.</title>
        <authorList>
            <person name="Pauvert C."/>
            <person name="Hitch T.C.A."/>
            <person name="Clavel T."/>
        </authorList>
    </citation>
    <scope>NUCLEOTIDE SEQUENCE [LARGE SCALE GENOMIC DNA]</scope>
    <source>
        <strain evidence="3 4">CLA-AA-H78B</strain>
    </source>
</reference>
<protein>
    <submittedName>
        <fullName evidence="3">DUF1653 domain-containing protein</fullName>
    </submittedName>
</protein>
<sequence length="201" mass="23659">MREIRQGQFYRHFKGGLYQVMAIATHSETKEKMVVYQALYGDYGIYVRPYDMFVSEVDHEKYPQVKQVYRFTQVHPEEMEEESDKVEVPDLTLELDESMEPEQSAVEEEPKKMSEDQPAQEKQDVSGGINPILLEFLDADTLEEKMHIMTFYRNQMDEALLNSIAISLDLVVDKKGLQETYDEIMNCLSMMKHFECTNRFR</sequence>
<gene>
    <name evidence="3" type="ORF">WMO62_04210</name>
</gene>
<dbReference type="EMBL" id="JBBMFC010000005">
    <property type="protein sequence ID" value="MEQ2578050.1"/>
    <property type="molecule type" value="Genomic_DNA"/>
</dbReference>
<evidence type="ECO:0000256" key="1">
    <source>
        <dbReference type="SAM" id="MobiDB-lite"/>
    </source>
</evidence>
<dbReference type="InterPro" id="IPR037135">
    <property type="entry name" value="DUF1653-like_dom_sf"/>
</dbReference>
<feature type="domain" description="DUF1653" evidence="2">
    <location>
        <begin position="9"/>
        <end position="72"/>
    </location>
</feature>
<dbReference type="Gene3D" id="2.30.30.320">
    <property type="entry name" value="DUF1653-like domain"/>
    <property type="match status" value="1"/>
</dbReference>
<keyword evidence="4" id="KW-1185">Reference proteome</keyword>
<proteinExistence type="predicted"/>